<organism evidence="1 2">
    <name type="scientific">Roseovarius aestuarii</name>
    <dbReference type="NCBI Taxonomy" id="475083"/>
    <lineage>
        <taxon>Bacteria</taxon>
        <taxon>Pseudomonadati</taxon>
        <taxon>Pseudomonadota</taxon>
        <taxon>Alphaproteobacteria</taxon>
        <taxon>Rhodobacterales</taxon>
        <taxon>Roseobacteraceae</taxon>
        <taxon>Roseovarius</taxon>
    </lineage>
</organism>
<evidence type="ECO:0000313" key="2">
    <source>
        <dbReference type="Proteomes" id="UP000193224"/>
    </source>
</evidence>
<reference evidence="1 2" key="1">
    <citation type="submission" date="2017-03" db="EMBL/GenBank/DDBJ databases">
        <authorList>
            <person name="Afonso C.L."/>
            <person name="Miller P.J."/>
            <person name="Scott M.A."/>
            <person name="Spackman E."/>
            <person name="Goraichik I."/>
            <person name="Dimitrov K.M."/>
            <person name="Suarez D.L."/>
            <person name="Swayne D.E."/>
        </authorList>
    </citation>
    <scope>NUCLEOTIDE SEQUENCE [LARGE SCALE GENOMIC DNA]</scope>
    <source>
        <strain evidence="1 2">CECT 7745</strain>
    </source>
</reference>
<keyword evidence="1" id="KW-0812">Transmembrane</keyword>
<keyword evidence="2" id="KW-1185">Reference proteome</keyword>
<accession>A0A1X7BP60</accession>
<dbReference type="AlphaFoldDB" id="A0A1X7BP60"/>
<proteinExistence type="predicted"/>
<name>A0A1X7BP60_9RHOB</name>
<gene>
    <name evidence="1" type="ORF">ROA7745_01183</name>
</gene>
<protein>
    <submittedName>
        <fullName evidence="1">Nickel uptake substrate-specific transmembrane region</fullName>
    </submittedName>
</protein>
<dbReference type="Proteomes" id="UP000193224">
    <property type="component" value="Unassembled WGS sequence"/>
</dbReference>
<evidence type="ECO:0000313" key="1">
    <source>
        <dbReference type="EMBL" id="SMC11371.1"/>
    </source>
</evidence>
<dbReference type="Pfam" id="PF10670">
    <property type="entry name" value="DUF4198"/>
    <property type="match status" value="1"/>
</dbReference>
<sequence>MCCPIAATAHEFWLDPIEHILPSGKTVEAHLKVGQNYSGSTFPFLPSRFESFTVTGPTGTHDIDGTIGDLPAAQLSGLPEGLHILAYASTTDRLKFDDWELFNTYVAYEGNDWAVAAHIAAGLPRTGFIEGYRRYAKSLVQVGAVRAGDADQELGLAIELIALASPYALPPGQDTLPVQLFWQGAPLAQQRINVFHLAGETTLTPIVTDENGQAMVPIGHAGRYLLNAVHMELNDADTDLAWNSHWASLTFEIGTPD</sequence>
<dbReference type="InterPro" id="IPR019613">
    <property type="entry name" value="DUF4198"/>
</dbReference>
<keyword evidence="1" id="KW-0472">Membrane</keyword>
<dbReference type="EMBL" id="FWXB01000003">
    <property type="protein sequence ID" value="SMC11371.1"/>
    <property type="molecule type" value="Genomic_DNA"/>
</dbReference>